<protein>
    <submittedName>
        <fullName evidence="4">Uncharacterized protein LOC101861866</fullName>
    </submittedName>
</protein>
<feature type="compositionally biased region" description="Gly residues" evidence="1">
    <location>
        <begin position="251"/>
        <end position="263"/>
    </location>
</feature>
<evidence type="ECO:0000256" key="2">
    <source>
        <dbReference type="SAM" id="SignalP"/>
    </source>
</evidence>
<feature type="region of interest" description="Disordered" evidence="1">
    <location>
        <begin position="113"/>
        <end position="146"/>
    </location>
</feature>
<feature type="region of interest" description="Disordered" evidence="1">
    <location>
        <begin position="171"/>
        <end position="205"/>
    </location>
</feature>
<reference evidence="4" key="1">
    <citation type="submission" date="2025-08" db="UniProtKB">
        <authorList>
            <consortium name="RefSeq"/>
        </authorList>
    </citation>
    <scope>IDENTIFICATION</scope>
</reference>
<evidence type="ECO:0000313" key="4">
    <source>
        <dbReference type="RefSeq" id="XP_035829589.1"/>
    </source>
</evidence>
<proteinExistence type="predicted"/>
<evidence type="ECO:0000313" key="3">
    <source>
        <dbReference type="Proteomes" id="UP000694888"/>
    </source>
</evidence>
<keyword evidence="3" id="KW-1185">Reference proteome</keyword>
<dbReference type="RefSeq" id="XP_035829589.1">
    <property type="nucleotide sequence ID" value="XM_035973696.1"/>
</dbReference>
<name>A0ABM1W4J6_APLCA</name>
<feature type="chain" id="PRO_5045394221" evidence="2">
    <location>
        <begin position="32"/>
        <end position="1444"/>
    </location>
</feature>
<evidence type="ECO:0000256" key="1">
    <source>
        <dbReference type="SAM" id="MobiDB-lite"/>
    </source>
</evidence>
<dbReference type="GeneID" id="101861866"/>
<keyword evidence="2" id="KW-0732">Signal</keyword>
<feature type="signal peptide" evidence="2">
    <location>
        <begin position="1"/>
        <end position="31"/>
    </location>
</feature>
<feature type="region of interest" description="Disordered" evidence="1">
    <location>
        <begin position="1376"/>
        <end position="1425"/>
    </location>
</feature>
<feature type="region of interest" description="Disordered" evidence="1">
    <location>
        <begin position="1094"/>
        <end position="1134"/>
    </location>
</feature>
<feature type="region of interest" description="Disordered" evidence="1">
    <location>
        <begin position="247"/>
        <end position="270"/>
    </location>
</feature>
<sequence>MFAGSDVTLSLGTAGFRSWGLVYLTLTAVTAVSLNEHTTGPVSGRHTDGVNKLSSKVIGQGEVTPAGQGVREQKDKRFIESTAGDILYRRAGGGGHSSSGSNLGPVVTHAIAPPLGPGVGFQPQQQPHNDAGAGRGPSRTGQKFTKFNDSFPERWVEWREEQANKRFLEEAAAERQGGGQIDGQDGGLDGGQDGGEIVTQDGGEEKRFLESIAGHIIRREEGGDVPYGQDGGREKRFIESIAGHIIRRGEGGASGDEGASGGEGADRTQEKRYLDGIASSLIKRQDVLGSDVAIGSTGNSGPDKRYLDHLGSSLVKKSDGQDKRYLDHLGSSLVKKSDGQDKRYLDHLGSSLVKKWDEGDQEKRYLDHLGSSLVRKSDSQDKRYLDHLGSSLVKKSDGQEKRYLDHLGSSLVKKSDGIDQEKRYLDHLGSSLVKKSDTEEKRYLDHLGSSLVKKSDGQEKRYLDHLGSSLVKKSDGIDQEKRYLDHLGSSLVKKSDTEEKRYLDHLGSSLVKKSDTEEKRYLDHLGSSLVKKSDTEEKRYLDHLGSSLVKKSDSQEKRYLDHLGSSLVKKSDREEKRYLDHLGSSLVKKSESPELARFEQRMFTDYNNDLVAMEKDFLEKNRELQQSSPDVTSQGNKRYLDRIGSSLVKKEDDEDTEVDEDGVGLFIDLEKDEDENDLRQMAGTRAGNHKRYLDRVGSSLIKKQAQAQKRYLDGIASSLIKKEDRGQKRYLDGIASSLIKKEDRGQKRYLDGIASSLIKKEDRGQKRYLDGIASSLIKKEDGFVGDIPNGQEKRYLDGIASSLIKKNELKSEKRYLDGIASSLIKKDNVQEEKRYLDGIASSLIKKEVRPGQKRYLDGIASSLIKKDSTNENKRYLDGIASSLIKRQDSVSDEEKRYLDSIGSSLVRKSSSTTPYKRYLDQVGSSLVKKGASEMGPYEVIPEAVYVGEGISAGGEGPVYVTIDGQLPILAMSETDLPMASPRKRMYEVTDDVMTGSGHQQLVDDMAAAIHVSAKWAGLTGTPSRQTHPRIRRDTPDTPTSHSAHPLTSSPAHSLTSSPAHLRQKRFIESIAGNILYKRTRPELSALHQGALVSDVTSPGPAQREAMSEPGFVDSPAGPGDDQSGGGNTHIGDNQFVTSTTEFDPFPGTTHFSVSPAHFSVSPAYFLDSPTHHQTRPLFETFSPPEVMGQGHVFQKRYLDDVASSLLHKRYLDTVASSLFKRLSNLPARPVGLGSGVPIHKRFTTESHRPLKAGNNRHMSSIKRYIDSIASDLIYRKRPRTLDLHRLRAMSPFQMANGELLTRPRDLAGSRERYLENNRGRTGHVSTVWSGRPTAMDAVRASGVAPGRESSKAYLREALREYVRGVATEVLDRTKVLGQSLTDGGQRGEESEEQGAGSQGEGSVEGAGSPSGWTNEKPGWGNEAYYSGQEETRDFFDSLAGGILT</sequence>
<feature type="compositionally biased region" description="Polar residues" evidence="1">
    <location>
        <begin position="1036"/>
        <end position="1058"/>
    </location>
</feature>
<gene>
    <name evidence="4" type="primary">LOC101861866</name>
</gene>
<feature type="region of interest" description="Disordered" evidence="1">
    <location>
        <begin position="1017"/>
        <end position="1059"/>
    </location>
</feature>
<accession>A0ABM1W4J6</accession>
<organism evidence="3 4">
    <name type="scientific">Aplysia californica</name>
    <name type="common">California sea hare</name>
    <dbReference type="NCBI Taxonomy" id="6500"/>
    <lineage>
        <taxon>Eukaryota</taxon>
        <taxon>Metazoa</taxon>
        <taxon>Spiralia</taxon>
        <taxon>Lophotrochozoa</taxon>
        <taxon>Mollusca</taxon>
        <taxon>Gastropoda</taxon>
        <taxon>Heterobranchia</taxon>
        <taxon>Euthyneura</taxon>
        <taxon>Tectipleura</taxon>
        <taxon>Aplysiida</taxon>
        <taxon>Aplysioidea</taxon>
        <taxon>Aplysiidae</taxon>
        <taxon>Aplysia</taxon>
    </lineage>
</organism>
<dbReference type="Proteomes" id="UP000694888">
    <property type="component" value="Unplaced"/>
</dbReference>
<feature type="compositionally biased region" description="Gly residues" evidence="1">
    <location>
        <begin position="176"/>
        <end position="194"/>
    </location>
</feature>